<sequence>MQLSNCFAAASDLPLDFGFTWFFCHLLLE</sequence>
<organism evidence="1">
    <name type="scientific">Rhizophora mucronata</name>
    <name type="common">Asiatic mangrove</name>
    <dbReference type="NCBI Taxonomy" id="61149"/>
    <lineage>
        <taxon>Eukaryota</taxon>
        <taxon>Viridiplantae</taxon>
        <taxon>Streptophyta</taxon>
        <taxon>Embryophyta</taxon>
        <taxon>Tracheophyta</taxon>
        <taxon>Spermatophyta</taxon>
        <taxon>Magnoliopsida</taxon>
        <taxon>eudicotyledons</taxon>
        <taxon>Gunneridae</taxon>
        <taxon>Pentapetalae</taxon>
        <taxon>rosids</taxon>
        <taxon>fabids</taxon>
        <taxon>Malpighiales</taxon>
        <taxon>Rhizophoraceae</taxon>
        <taxon>Rhizophora</taxon>
    </lineage>
</organism>
<dbReference type="AlphaFoldDB" id="A0A2P2Q266"/>
<proteinExistence type="predicted"/>
<dbReference type="EMBL" id="GGEC01080597">
    <property type="protein sequence ID" value="MBX61081.1"/>
    <property type="molecule type" value="Transcribed_RNA"/>
</dbReference>
<accession>A0A2P2Q266</accession>
<reference evidence="1" key="1">
    <citation type="submission" date="2018-02" db="EMBL/GenBank/DDBJ databases">
        <title>Rhizophora mucronata_Transcriptome.</title>
        <authorList>
            <person name="Meera S.P."/>
            <person name="Sreeshan A."/>
            <person name="Augustine A."/>
        </authorList>
    </citation>
    <scope>NUCLEOTIDE SEQUENCE</scope>
    <source>
        <tissue evidence="1">Leaf</tissue>
    </source>
</reference>
<name>A0A2P2Q266_RHIMU</name>
<evidence type="ECO:0000313" key="1">
    <source>
        <dbReference type="EMBL" id="MBX61081.1"/>
    </source>
</evidence>
<protein>
    <submittedName>
        <fullName evidence="1">Uncharacterized protein</fullName>
    </submittedName>
</protein>